<dbReference type="PROSITE" id="PS51608">
    <property type="entry name" value="SAM_MT_UBIE"/>
    <property type="match status" value="1"/>
</dbReference>
<feature type="non-terminal residue" evidence="4">
    <location>
        <position position="1"/>
    </location>
</feature>
<proteinExistence type="inferred from homology"/>
<comment type="caution">
    <text evidence="4">The sequence shown here is derived from an EMBL/GenBank/DDBJ whole genome shotgun (WGS) entry which is preliminary data.</text>
</comment>
<name>I0Z9P5_COCSC</name>
<keyword evidence="2" id="KW-0808">Transferase</keyword>
<evidence type="ECO:0000256" key="3">
    <source>
        <dbReference type="ARBA" id="ARBA00022691"/>
    </source>
</evidence>
<keyword evidence="1 4" id="KW-0489">Methyltransferase</keyword>
<dbReference type="Proteomes" id="UP000007264">
    <property type="component" value="Unassembled WGS sequence"/>
</dbReference>
<dbReference type="NCBIfam" id="NF001244">
    <property type="entry name" value="PRK00216.1-5"/>
    <property type="match status" value="1"/>
</dbReference>
<dbReference type="HAMAP" id="MF_01813">
    <property type="entry name" value="MenG_UbiE_methyltr"/>
    <property type="match status" value="1"/>
</dbReference>
<keyword evidence="5" id="KW-1185">Reference proteome</keyword>
<organism evidence="4 5">
    <name type="scientific">Coccomyxa subellipsoidea (strain C-169)</name>
    <name type="common">Green microalga</name>
    <dbReference type="NCBI Taxonomy" id="574566"/>
    <lineage>
        <taxon>Eukaryota</taxon>
        <taxon>Viridiplantae</taxon>
        <taxon>Chlorophyta</taxon>
        <taxon>core chlorophytes</taxon>
        <taxon>Trebouxiophyceae</taxon>
        <taxon>Trebouxiophyceae incertae sedis</taxon>
        <taxon>Coccomyxaceae</taxon>
        <taxon>Coccomyxa</taxon>
        <taxon>Coccomyxa subellipsoidea</taxon>
    </lineage>
</organism>
<evidence type="ECO:0000313" key="4">
    <source>
        <dbReference type="EMBL" id="EIE27364.1"/>
    </source>
</evidence>
<dbReference type="Gene3D" id="3.40.50.150">
    <property type="entry name" value="Vaccinia Virus protein VP39"/>
    <property type="match status" value="1"/>
</dbReference>
<dbReference type="EMBL" id="AGSI01000001">
    <property type="protein sequence ID" value="EIE27364.1"/>
    <property type="molecule type" value="Genomic_DNA"/>
</dbReference>
<accession>I0Z9P5</accession>
<dbReference type="PANTHER" id="PTHR43591">
    <property type="entry name" value="METHYLTRANSFERASE"/>
    <property type="match status" value="1"/>
</dbReference>
<dbReference type="RefSeq" id="XP_005651908.1">
    <property type="nucleotide sequence ID" value="XM_005651851.1"/>
</dbReference>
<dbReference type="CDD" id="cd02440">
    <property type="entry name" value="AdoMet_MTases"/>
    <property type="match status" value="1"/>
</dbReference>
<protein>
    <submittedName>
        <fullName evidence="4">Ubiquinone/menaquinone biosynthesis methyltransferase</fullName>
    </submittedName>
</protein>
<dbReference type="Pfam" id="PF01209">
    <property type="entry name" value="Ubie_methyltran"/>
    <property type="match status" value="1"/>
</dbReference>
<dbReference type="InterPro" id="IPR032904">
    <property type="entry name" value="MenG"/>
</dbReference>
<dbReference type="STRING" id="574566.I0Z9P5"/>
<dbReference type="PANTHER" id="PTHR43591:SF24">
    <property type="entry name" value="2-METHOXY-6-POLYPRENYL-1,4-BENZOQUINOL METHYLASE, MITOCHONDRIAL"/>
    <property type="match status" value="1"/>
</dbReference>
<keyword evidence="4" id="KW-0830">Ubiquinone</keyword>
<keyword evidence="3" id="KW-0949">S-adenosyl-L-methionine</keyword>
<dbReference type="AlphaFoldDB" id="I0Z9P5"/>
<dbReference type="InterPro" id="IPR004033">
    <property type="entry name" value="UbiE/COQ5_MeTrFase"/>
</dbReference>
<dbReference type="OrthoDB" id="6329284at2759"/>
<gene>
    <name evidence="4" type="ORF">COCSUDRAFT_11335</name>
</gene>
<evidence type="ECO:0000256" key="2">
    <source>
        <dbReference type="ARBA" id="ARBA00022679"/>
    </source>
</evidence>
<dbReference type="PROSITE" id="PS01183">
    <property type="entry name" value="UBIE_1"/>
    <property type="match status" value="1"/>
</dbReference>
<dbReference type="NCBIfam" id="TIGR01934">
    <property type="entry name" value="MenG_MenH_UbiE"/>
    <property type="match status" value="1"/>
</dbReference>
<sequence length="230" mass="25216">RQQLFGKIAPVYDQLNNMLSLGQHRVWKRMAIKWSGAQPGHAAVDLCCGSGDLAFNLAEAVGSSGQVTGLDFAKEMLQDAEQRQMSLPVTSRSRQPRVRWIQGDAQKLPFPDNSFDAATMGYGLRNVASIPKALGELQRVLKSGAKVAVLDFNNSTNPAVDAFQGWALENVVVPMARSYGLGEEYEYLRPSIKRFPTGREQVRLAKEAGFGKAVHYEIGFSLMGVLVATK</sequence>
<dbReference type="GO" id="GO:0052624">
    <property type="term" value="F:2-phytyl-1,4-naphthoquinone methyltransferase activity"/>
    <property type="evidence" value="ECO:0007669"/>
    <property type="project" value="InterPro"/>
</dbReference>
<dbReference type="GeneID" id="17045379"/>
<dbReference type="SUPFAM" id="SSF53335">
    <property type="entry name" value="S-adenosyl-L-methionine-dependent methyltransferases"/>
    <property type="match status" value="1"/>
</dbReference>
<dbReference type="eggNOG" id="KOG1540">
    <property type="taxonomic scope" value="Eukaryota"/>
</dbReference>
<dbReference type="InterPro" id="IPR029063">
    <property type="entry name" value="SAM-dependent_MTases_sf"/>
</dbReference>
<dbReference type="GO" id="GO:0042372">
    <property type="term" value="P:phylloquinone biosynthetic process"/>
    <property type="evidence" value="ECO:0007669"/>
    <property type="project" value="InterPro"/>
</dbReference>
<evidence type="ECO:0000313" key="5">
    <source>
        <dbReference type="Proteomes" id="UP000007264"/>
    </source>
</evidence>
<dbReference type="InterPro" id="IPR023576">
    <property type="entry name" value="UbiE/COQ5_MeTrFase_CS"/>
</dbReference>
<dbReference type="HAMAP" id="MF_01982">
    <property type="entry name" value="MenG_phylloquinone_subfam"/>
    <property type="match status" value="1"/>
</dbReference>
<evidence type="ECO:0000256" key="1">
    <source>
        <dbReference type="ARBA" id="ARBA00022603"/>
    </source>
</evidence>
<reference evidence="4 5" key="1">
    <citation type="journal article" date="2012" name="Genome Biol.">
        <title>The genome of the polar eukaryotic microalga coccomyxa subellipsoidea reveals traits of cold adaptation.</title>
        <authorList>
            <person name="Blanc G."/>
            <person name="Agarkova I."/>
            <person name="Grimwood J."/>
            <person name="Kuo A."/>
            <person name="Brueggeman A."/>
            <person name="Dunigan D."/>
            <person name="Gurnon J."/>
            <person name="Ladunga I."/>
            <person name="Lindquist E."/>
            <person name="Lucas S."/>
            <person name="Pangilinan J."/>
            <person name="Proschold T."/>
            <person name="Salamov A."/>
            <person name="Schmutz J."/>
            <person name="Weeks D."/>
            <person name="Yamada T."/>
            <person name="Claverie J.M."/>
            <person name="Grigoriev I."/>
            <person name="Van Etten J."/>
            <person name="Lomsadze A."/>
            <person name="Borodovsky M."/>
        </authorList>
    </citation>
    <scope>NUCLEOTIDE SEQUENCE [LARGE SCALE GENOMIC DNA]</scope>
    <source>
        <strain evidence="4 5">C-169</strain>
    </source>
</reference>
<dbReference type="GO" id="GO:0032259">
    <property type="term" value="P:methylation"/>
    <property type="evidence" value="ECO:0007669"/>
    <property type="project" value="UniProtKB-KW"/>
</dbReference>
<dbReference type="KEGG" id="csl:COCSUDRAFT_11335"/>